<dbReference type="InterPro" id="IPR036249">
    <property type="entry name" value="Thioredoxin-like_sf"/>
</dbReference>
<sequence>MPSRHFGQKSFRLLDKGLHGPNNNTDSNARWVDTPGQSQPGDVIRKPPTGKVPPPERVAQYCVPTTHAHPRTPRAMATAAKQPSPTSTAAVILYASAAGGEGARTRSNRAVVNRNYPFTLKALGLFTLTGVVLLYYFQNEKERVKKKREEQNAQTTRSIGKPRIGGPFELVDSRDGKTVTDKDFLGRYTLVYFGFTHCPDICPEELDKMSEVVNLMSRSSLVCLIGRP</sequence>
<evidence type="ECO:0008006" key="8">
    <source>
        <dbReference type="Google" id="ProtNLM"/>
    </source>
</evidence>
<reference evidence="6 7" key="1">
    <citation type="journal article" date="2018" name="New Phytol.">
        <title>Phylogenomics of Endogonaceae and evolution of mycorrhizas within Mucoromycota.</title>
        <authorList>
            <person name="Chang Y."/>
            <person name="Desiro A."/>
            <person name="Na H."/>
            <person name="Sandor L."/>
            <person name="Lipzen A."/>
            <person name="Clum A."/>
            <person name="Barry K."/>
            <person name="Grigoriev I.V."/>
            <person name="Martin F.M."/>
            <person name="Stajich J.E."/>
            <person name="Smith M.E."/>
            <person name="Bonito G."/>
            <person name="Spatafora J.W."/>
        </authorList>
    </citation>
    <scope>NUCLEOTIDE SEQUENCE [LARGE SCALE GENOMIC DNA]</scope>
    <source>
        <strain evidence="6 7">AD002</strain>
    </source>
</reference>
<evidence type="ECO:0000256" key="2">
    <source>
        <dbReference type="PIRSR" id="PIRSR603782-1"/>
    </source>
</evidence>
<keyword evidence="7" id="KW-1185">Reference proteome</keyword>
<feature type="non-terminal residue" evidence="6">
    <location>
        <position position="228"/>
    </location>
</feature>
<proteinExistence type="inferred from homology"/>
<feature type="transmembrane region" description="Helical" evidence="5">
    <location>
        <begin position="118"/>
        <end position="137"/>
    </location>
</feature>
<comment type="similarity">
    <text evidence="1">Belongs to the SCO1/2 family.</text>
</comment>
<evidence type="ECO:0000256" key="5">
    <source>
        <dbReference type="SAM" id="Phobius"/>
    </source>
</evidence>
<protein>
    <recommendedName>
        <fullName evidence="8">SCO1/SenC-domain-containing protein</fullName>
    </recommendedName>
</protein>
<keyword evidence="3" id="KW-1015">Disulfide bond</keyword>
<dbReference type="GO" id="GO:0033617">
    <property type="term" value="P:mitochondrial respiratory chain complex IV assembly"/>
    <property type="evidence" value="ECO:0007669"/>
    <property type="project" value="TreeGrafter"/>
</dbReference>
<comment type="caution">
    <text evidence="6">The sequence shown here is derived from an EMBL/GenBank/DDBJ whole genome shotgun (WGS) entry which is preliminary data.</text>
</comment>
<feature type="disulfide bond" description="Redox-active" evidence="3">
    <location>
        <begin position="198"/>
        <end position="202"/>
    </location>
</feature>
<dbReference type="GO" id="GO:0005739">
    <property type="term" value="C:mitochondrion"/>
    <property type="evidence" value="ECO:0007669"/>
    <property type="project" value="GOC"/>
</dbReference>
<organism evidence="6 7">
    <name type="scientific">Jimgerdemannia flammicorona</name>
    <dbReference type="NCBI Taxonomy" id="994334"/>
    <lineage>
        <taxon>Eukaryota</taxon>
        <taxon>Fungi</taxon>
        <taxon>Fungi incertae sedis</taxon>
        <taxon>Mucoromycota</taxon>
        <taxon>Mucoromycotina</taxon>
        <taxon>Endogonomycetes</taxon>
        <taxon>Endogonales</taxon>
        <taxon>Endogonaceae</taxon>
        <taxon>Jimgerdemannia</taxon>
    </lineage>
</organism>
<dbReference type="Proteomes" id="UP000274822">
    <property type="component" value="Unassembled WGS sequence"/>
</dbReference>
<keyword evidence="2" id="KW-0186">Copper</keyword>
<gene>
    <name evidence="6" type="ORF">BC938DRAFT_483072</name>
</gene>
<dbReference type="Gene3D" id="3.40.30.10">
    <property type="entry name" value="Glutaredoxin"/>
    <property type="match status" value="1"/>
</dbReference>
<dbReference type="Pfam" id="PF02630">
    <property type="entry name" value="SCO1-SenC"/>
    <property type="match status" value="1"/>
</dbReference>
<feature type="region of interest" description="Disordered" evidence="4">
    <location>
        <begin position="147"/>
        <end position="168"/>
    </location>
</feature>
<dbReference type="GO" id="GO:0046872">
    <property type="term" value="F:metal ion binding"/>
    <property type="evidence" value="ECO:0007669"/>
    <property type="project" value="UniProtKB-KW"/>
</dbReference>
<evidence type="ECO:0000313" key="6">
    <source>
        <dbReference type="EMBL" id="RUS27558.1"/>
    </source>
</evidence>
<dbReference type="EMBL" id="RBNJ01008179">
    <property type="protein sequence ID" value="RUS27558.1"/>
    <property type="molecule type" value="Genomic_DNA"/>
</dbReference>
<keyword evidence="2" id="KW-0479">Metal-binding</keyword>
<keyword evidence="5" id="KW-1133">Transmembrane helix</keyword>
<dbReference type="CDD" id="cd02968">
    <property type="entry name" value="SCO"/>
    <property type="match status" value="1"/>
</dbReference>
<feature type="binding site" evidence="2">
    <location>
        <position position="202"/>
    </location>
    <ligand>
        <name>Cu cation</name>
        <dbReference type="ChEBI" id="CHEBI:23378"/>
    </ligand>
</feature>
<evidence type="ECO:0000256" key="3">
    <source>
        <dbReference type="PIRSR" id="PIRSR603782-2"/>
    </source>
</evidence>
<dbReference type="SUPFAM" id="SSF52833">
    <property type="entry name" value="Thioredoxin-like"/>
    <property type="match status" value="1"/>
</dbReference>
<dbReference type="AlphaFoldDB" id="A0A433QCN1"/>
<feature type="binding site" evidence="2">
    <location>
        <position position="198"/>
    </location>
    <ligand>
        <name>Cu cation</name>
        <dbReference type="ChEBI" id="CHEBI:23378"/>
    </ligand>
</feature>
<dbReference type="InterPro" id="IPR003782">
    <property type="entry name" value="SCO1/SenC"/>
</dbReference>
<evidence type="ECO:0000256" key="1">
    <source>
        <dbReference type="ARBA" id="ARBA00010996"/>
    </source>
</evidence>
<dbReference type="PANTHER" id="PTHR12151:SF5">
    <property type="entry name" value="AT19154P"/>
    <property type="match status" value="1"/>
</dbReference>
<evidence type="ECO:0000313" key="7">
    <source>
        <dbReference type="Proteomes" id="UP000274822"/>
    </source>
</evidence>
<name>A0A433QCN1_9FUNG</name>
<keyword evidence="5" id="KW-0812">Transmembrane</keyword>
<keyword evidence="5" id="KW-0472">Membrane</keyword>
<evidence type="ECO:0000256" key="4">
    <source>
        <dbReference type="SAM" id="MobiDB-lite"/>
    </source>
</evidence>
<dbReference type="PANTHER" id="PTHR12151">
    <property type="entry name" value="ELECTRON TRANSPORT PROTIN SCO1/SENC FAMILY MEMBER"/>
    <property type="match status" value="1"/>
</dbReference>
<accession>A0A433QCN1</accession>
<feature type="region of interest" description="Disordered" evidence="4">
    <location>
        <begin position="1"/>
        <end position="57"/>
    </location>
</feature>